<comment type="pathway">
    <text evidence="2">Protein modification; protein ubiquitination.</text>
</comment>
<keyword evidence="7" id="KW-0808">Transferase</keyword>
<dbReference type="Gramene" id="OBART11G23070.1">
    <property type="protein sequence ID" value="OBART11G23070.1"/>
    <property type="gene ID" value="OBART11G23070"/>
</dbReference>
<dbReference type="GO" id="GO:0042742">
    <property type="term" value="P:defense response to bacterium"/>
    <property type="evidence" value="ECO:0007669"/>
    <property type="project" value="UniProtKB-ARBA"/>
</dbReference>
<dbReference type="Gene3D" id="3.80.10.10">
    <property type="entry name" value="Ribonuclease Inhibitor"/>
    <property type="match status" value="1"/>
</dbReference>
<dbReference type="FunFam" id="1.10.10.10:FF:000322">
    <property type="entry name" value="Probable disease resistance protein At1g63360"/>
    <property type="match status" value="1"/>
</dbReference>
<proteinExistence type="inferred from homology"/>
<dbReference type="CDD" id="cd14798">
    <property type="entry name" value="RX-CC_like"/>
    <property type="match status" value="1"/>
</dbReference>
<dbReference type="Gene3D" id="1.10.8.430">
    <property type="entry name" value="Helical domain of apoptotic protease-activating factors"/>
    <property type="match status" value="1"/>
</dbReference>
<dbReference type="GO" id="GO:0004674">
    <property type="term" value="F:protein serine/threonine kinase activity"/>
    <property type="evidence" value="ECO:0007669"/>
    <property type="project" value="UniProtKB-EC"/>
</dbReference>
<keyword evidence="10" id="KW-0833">Ubl conjugation pathway</keyword>
<dbReference type="InterPro" id="IPR014729">
    <property type="entry name" value="Rossmann-like_a/b/a_fold"/>
</dbReference>
<dbReference type="STRING" id="65489.A0A0D3HQ13"/>
<dbReference type="PROSITE" id="PS50011">
    <property type="entry name" value="PROTEIN_KINASE_DOM"/>
    <property type="match status" value="1"/>
</dbReference>
<evidence type="ECO:0000256" key="8">
    <source>
        <dbReference type="ARBA" id="ARBA00022737"/>
    </source>
</evidence>
<reference evidence="15" key="2">
    <citation type="submission" date="2015-03" db="UniProtKB">
        <authorList>
            <consortium name="EnsemblPlants"/>
        </authorList>
    </citation>
    <scope>IDENTIFICATION</scope>
</reference>
<dbReference type="InterPro" id="IPR013083">
    <property type="entry name" value="Znf_RING/FYVE/PHD"/>
</dbReference>
<dbReference type="SUPFAM" id="SSF56112">
    <property type="entry name" value="Protein kinase-like (PK-like)"/>
    <property type="match status" value="1"/>
</dbReference>
<dbReference type="InterPro" id="IPR038005">
    <property type="entry name" value="RX-like_CC"/>
</dbReference>
<evidence type="ECO:0000256" key="11">
    <source>
        <dbReference type="ARBA" id="ARBA00022821"/>
    </source>
</evidence>
<dbReference type="PANTHER" id="PTHR45647:SF100">
    <property type="entry name" value="U-BOX DOMAIN-CONTAINING PROTEIN 33"/>
    <property type="match status" value="1"/>
</dbReference>
<comment type="similarity">
    <text evidence="3">Belongs to the protein kinase superfamily. TKL Ser/Thr protein kinase family. ROCO subfamily.</text>
</comment>
<evidence type="ECO:0000256" key="4">
    <source>
        <dbReference type="ARBA" id="ARBA00008894"/>
    </source>
</evidence>
<dbReference type="PANTHER" id="PTHR45647">
    <property type="entry name" value="OS02G0152300 PROTEIN"/>
    <property type="match status" value="1"/>
</dbReference>
<dbReference type="HOGENOM" id="CLU_000837_31_1_1"/>
<keyword evidence="16" id="KW-1185">Reference proteome</keyword>
<protein>
    <recommendedName>
        <fullName evidence="5">RING-type E3 ubiquitin transferase</fullName>
        <ecNumber evidence="5">2.3.2.27</ecNumber>
    </recommendedName>
</protein>
<evidence type="ECO:0000256" key="13">
    <source>
        <dbReference type="SAM" id="MobiDB-lite"/>
    </source>
</evidence>
<dbReference type="Pfam" id="PF00931">
    <property type="entry name" value="NB-ARC"/>
    <property type="match status" value="1"/>
</dbReference>
<dbReference type="GO" id="GO:0002758">
    <property type="term" value="P:innate immune response-activating signaling pathway"/>
    <property type="evidence" value="ECO:0007669"/>
    <property type="project" value="UniProtKB-ARBA"/>
</dbReference>
<evidence type="ECO:0000256" key="9">
    <source>
        <dbReference type="ARBA" id="ARBA00022741"/>
    </source>
</evidence>
<dbReference type="InterPro" id="IPR032675">
    <property type="entry name" value="LRR_dom_sf"/>
</dbReference>
<dbReference type="GO" id="GO:0005524">
    <property type="term" value="F:ATP binding"/>
    <property type="evidence" value="ECO:0007669"/>
    <property type="project" value="InterPro"/>
</dbReference>
<keyword evidence="6" id="KW-0433">Leucine-rich repeat</keyword>
<keyword evidence="11" id="KW-0611">Plant defense</keyword>
<dbReference type="InterPro" id="IPR011009">
    <property type="entry name" value="Kinase-like_dom_sf"/>
</dbReference>
<dbReference type="Gene3D" id="3.30.40.10">
    <property type="entry name" value="Zinc/RING finger domain, C3HC4 (zinc finger)"/>
    <property type="match status" value="1"/>
</dbReference>
<dbReference type="InterPro" id="IPR036388">
    <property type="entry name" value="WH-like_DNA-bd_sf"/>
</dbReference>
<evidence type="ECO:0000313" key="16">
    <source>
        <dbReference type="Proteomes" id="UP000026960"/>
    </source>
</evidence>
<dbReference type="SUPFAM" id="SSF52540">
    <property type="entry name" value="P-loop containing nucleoside triphosphate hydrolases"/>
    <property type="match status" value="1"/>
</dbReference>
<dbReference type="EnsemblPlants" id="OBART11G23070.1">
    <property type="protein sequence ID" value="OBART11G23070.1"/>
    <property type="gene ID" value="OBART11G23070"/>
</dbReference>
<keyword evidence="12" id="KW-0175">Coiled coil</keyword>
<evidence type="ECO:0000256" key="10">
    <source>
        <dbReference type="ARBA" id="ARBA00022786"/>
    </source>
</evidence>
<evidence type="ECO:0000256" key="6">
    <source>
        <dbReference type="ARBA" id="ARBA00022614"/>
    </source>
</evidence>
<dbReference type="eggNOG" id="KOG4658">
    <property type="taxonomic scope" value="Eukaryota"/>
</dbReference>
<accession>A0A0D3HQ13</accession>
<dbReference type="SUPFAM" id="SSF57850">
    <property type="entry name" value="RING/U-box"/>
    <property type="match status" value="1"/>
</dbReference>
<reference evidence="15" key="1">
    <citation type="journal article" date="2009" name="Rice">
        <title>De Novo Next Generation Sequencing of Plant Genomes.</title>
        <authorList>
            <person name="Rounsley S."/>
            <person name="Marri P.R."/>
            <person name="Yu Y."/>
            <person name="He R."/>
            <person name="Sisneros N."/>
            <person name="Goicoechea J.L."/>
            <person name="Lee S.J."/>
            <person name="Angelova A."/>
            <person name="Kudrna D."/>
            <person name="Luo M."/>
            <person name="Affourtit J."/>
            <person name="Desany B."/>
            <person name="Knight J."/>
            <person name="Niazi F."/>
            <person name="Egholm M."/>
            <person name="Wing R.A."/>
        </authorList>
    </citation>
    <scope>NUCLEOTIDE SEQUENCE [LARGE SCALE GENOMIC DNA]</scope>
    <source>
        <strain evidence="15">cv. IRGC 105608</strain>
    </source>
</reference>
<dbReference type="InterPro" id="IPR051348">
    <property type="entry name" value="U-box_ubiquitin_ligases"/>
</dbReference>
<dbReference type="Pfam" id="PF07714">
    <property type="entry name" value="PK_Tyr_Ser-Thr"/>
    <property type="match status" value="1"/>
</dbReference>
<dbReference type="Gene3D" id="3.40.50.620">
    <property type="entry name" value="HUPs"/>
    <property type="match status" value="1"/>
</dbReference>
<dbReference type="InterPro" id="IPR000719">
    <property type="entry name" value="Prot_kinase_dom"/>
</dbReference>
<feature type="region of interest" description="Disordered" evidence="13">
    <location>
        <begin position="1"/>
        <end position="29"/>
    </location>
</feature>
<evidence type="ECO:0000256" key="7">
    <source>
        <dbReference type="ARBA" id="ARBA00022679"/>
    </source>
</evidence>
<dbReference type="SUPFAM" id="SSF52058">
    <property type="entry name" value="L domain-like"/>
    <property type="match status" value="1"/>
</dbReference>
<dbReference type="CDD" id="cd01989">
    <property type="entry name" value="USP_STK_Ubox_N"/>
    <property type="match status" value="1"/>
</dbReference>
<dbReference type="GO" id="GO:0043531">
    <property type="term" value="F:ADP binding"/>
    <property type="evidence" value="ECO:0007669"/>
    <property type="project" value="InterPro"/>
</dbReference>
<name>A0A0D3HQ13_9ORYZ</name>
<dbReference type="GO" id="GO:0009626">
    <property type="term" value="P:plant-type hypersensitive response"/>
    <property type="evidence" value="ECO:0007669"/>
    <property type="project" value="UniProtKB-ARBA"/>
</dbReference>
<evidence type="ECO:0000256" key="5">
    <source>
        <dbReference type="ARBA" id="ARBA00012483"/>
    </source>
</evidence>
<dbReference type="InterPro" id="IPR041118">
    <property type="entry name" value="Rx_N"/>
</dbReference>
<dbReference type="Pfam" id="PF04564">
    <property type="entry name" value="U-box"/>
    <property type="match status" value="1"/>
</dbReference>
<evidence type="ECO:0000256" key="12">
    <source>
        <dbReference type="ARBA" id="ARBA00023054"/>
    </source>
</evidence>
<organism evidence="15">
    <name type="scientific">Oryza barthii</name>
    <dbReference type="NCBI Taxonomy" id="65489"/>
    <lineage>
        <taxon>Eukaryota</taxon>
        <taxon>Viridiplantae</taxon>
        <taxon>Streptophyta</taxon>
        <taxon>Embryophyta</taxon>
        <taxon>Tracheophyta</taxon>
        <taxon>Spermatophyta</taxon>
        <taxon>Magnoliopsida</taxon>
        <taxon>Liliopsida</taxon>
        <taxon>Poales</taxon>
        <taxon>Poaceae</taxon>
        <taxon>BOP clade</taxon>
        <taxon>Oryzoideae</taxon>
        <taxon>Oryzeae</taxon>
        <taxon>Oryzinae</taxon>
        <taxon>Oryza</taxon>
    </lineage>
</organism>
<dbReference type="PaxDb" id="65489-OBART11G23070.1"/>
<keyword evidence="9" id="KW-0547">Nucleotide-binding</keyword>
<dbReference type="GO" id="GO:0061630">
    <property type="term" value="F:ubiquitin protein ligase activity"/>
    <property type="evidence" value="ECO:0007669"/>
    <property type="project" value="UniProtKB-EC"/>
</dbReference>
<dbReference type="Gene3D" id="3.40.50.300">
    <property type="entry name" value="P-loop containing nucleotide triphosphate hydrolases"/>
    <property type="match status" value="1"/>
</dbReference>
<dbReference type="Proteomes" id="UP000026960">
    <property type="component" value="Chromosome 11"/>
</dbReference>
<comment type="catalytic activity">
    <reaction evidence="1">
        <text>S-ubiquitinyl-[E2 ubiquitin-conjugating enzyme]-L-cysteine + [acceptor protein]-L-lysine = [E2 ubiquitin-conjugating enzyme]-L-cysteine + N(6)-ubiquitinyl-[acceptor protein]-L-lysine.</text>
        <dbReference type="EC" id="2.3.2.27"/>
    </reaction>
</comment>
<dbReference type="InterPro" id="IPR001245">
    <property type="entry name" value="Ser-Thr/Tyr_kinase_cat_dom"/>
</dbReference>
<dbReference type="InterPro" id="IPR055414">
    <property type="entry name" value="LRR_R13L4/SHOC2-like"/>
</dbReference>
<sequence length="1705" mass="192251">MDVPRSTVDQSTLRSQREELRSSCRPAAYNSPTNEISMEGAVFNLPGRLDELLRRHRSILPKGAEDEIPLIKQDLEEIISILHGHCSEPKLEDHAMVVKCWMKEVRELSYDIEDCIDQYEEFIEQYEHVAAARYYVRRRKFNRRHGNKLPPWVPEKLKQRLWMANKIREFSLRVQEVIQRYTMYKNDLTGIASTASTTTTTIISDVSSSSSSHPAPGGKCGYVGIDAATNKIEDWLTDGEHKKLKVVSIVGVGGVGKTTLANELYRKLGHQFEYRAFVRSSHKPDMRSILISMLSQIHPQQPPDNWKVHNLISSIRTHLKDKRYLIIIDDLWSTSTWDIISCTLPDGNSCSRILTTTEIEDLALQSCSYDSKYIFEMKPLGEEDSRNLFFSTVFGSRPTCPPELSEASYDIVKKCGGLPLAVVTIASLLASQLEKQEQWDYINKTLGYSLMANPNLEGMKQLLSLCYNSLPQHLKACMLYFSTYQEDTIIWKDDLVNQWIAEGFICAIEGHDKEEISRAYFDELVDKKIIQPVHINDNGEVLSCVVHYMVLNLITNTSIEENFIIAIDHSQATTRLADKVRRLSIHFSNVEDATPPTNMRLSQVRTLAFSGVLKCMSFITGFRLLRVLILHIWGDEDSISVNLNKISELVRLRYLKVTSNVTLELPTQMQGLQYLETMKIDGKIGAVPSDIIYLPGLLHLSLPAKTNLPNGIFHLISLRTLGYFDLGCNSIENMQSLGELTNLQDLQLTYSTAHSDDLKNYMQCLGSILEKLKSLKSITLSRADSSDANTLHIESAISMRISVDGWSNLSSPPALLQRIELLPCVCIFSSIPNWIGKLGNLCILKIGIREVTRSDVDVLGRLPALTVLSLYVHRKPMERIIFDNVGFSILKYFKFRCIVAWMKFEAGAMPNLQKLKLGFDVRRADQHGTIPVGIKHLSGLKEISAKIRVACTVDDLCKGFAESELTNAIRMHPGRPRVNIRCIDWTFDGKDDNNVGTREEESTTFEKQHHIVKVDSTVKFAVPEKDPGREADKSIDRRHPYYLHVPGSSAAMDDAAQAAHRRSDISSEVEAVEVGEARPAAAADKVFVALGADVVHGKSTLQWALQNLAKDGTKIVIAHVHRPAHMVPTALGPIHHKVLDPREVNYYRKKEREKAEEKLDQYLLICRELKVSCEKLIIEEEDIAKGLEDLIAIHGITKLVMGTAACRHNSGRPMSMKARKIWEAAESSCKIWFTHNGHLICTREGNTTVPAISPTPFINIVEIVRKTFRYYSSINSDIVRVSGSTRRAAQQPLYEPDDDHFASPRELENSGDDAVSEAQDLRQKNKQRISAMPWKEQYTEFSSSELKQAARHFDCEMIGKSRFGSVYKGTLRNTTVAIKLLDGHSMQGQSKEFDKAVADISRVRHPNLVTLIGACPESFALVYEFLPKGNLDDRLKSENPLRSRKPPLTWQERTKIIYEICSVLTFLHSNKPPIVHGDLQPANILFDANLVSKLGNLGIYRLQLNTTSPDAIRLMGNFMYMDPEFCRTGRLTTHSDVYSLGIIILQLLTGKNHDWMIAEVMKEAIKRGKLHSILDPSAGNWPLVQAKHLAHLGVRCAKFRRKDRPDLAGDVWKVVEPLMKAASRTAGRAPSSDVPPPDFVCPVIQLIRGWLDSGNDTTPMTSLELQHRELIPNRALRLAILKWQQEEEQKQSVCTSRSSMPGASS</sequence>
<feature type="compositionally biased region" description="Basic and acidic residues" evidence="13">
    <location>
        <begin position="1299"/>
        <end position="1308"/>
    </location>
</feature>
<dbReference type="SMART" id="SM00504">
    <property type="entry name" value="Ubox"/>
    <property type="match status" value="1"/>
</dbReference>
<dbReference type="Gene3D" id="1.20.5.4130">
    <property type="match status" value="1"/>
</dbReference>
<dbReference type="UniPathway" id="UPA00143"/>
<dbReference type="InterPro" id="IPR003613">
    <property type="entry name" value="Ubox_domain"/>
</dbReference>
<dbReference type="Gene3D" id="1.10.510.10">
    <property type="entry name" value="Transferase(Phosphotransferase) domain 1"/>
    <property type="match status" value="1"/>
</dbReference>
<dbReference type="Gene3D" id="3.30.200.20">
    <property type="entry name" value="Phosphorylase Kinase, domain 1"/>
    <property type="match status" value="1"/>
</dbReference>
<evidence type="ECO:0000256" key="1">
    <source>
        <dbReference type="ARBA" id="ARBA00000900"/>
    </source>
</evidence>
<dbReference type="GO" id="GO:0016567">
    <property type="term" value="P:protein ubiquitination"/>
    <property type="evidence" value="ECO:0007669"/>
    <property type="project" value="UniProtKB-UniPathway"/>
</dbReference>
<dbReference type="InterPro" id="IPR027417">
    <property type="entry name" value="P-loop_NTPase"/>
</dbReference>
<dbReference type="EC" id="2.3.2.27" evidence="5"/>
<keyword evidence="8" id="KW-0677">Repeat</keyword>
<dbReference type="PRINTS" id="PR00364">
    <property type="entry name" value="DISEASERSIST"/>
</dbReference>
<comment type="similarity">
    <text evidence="4">Belongs to the disease resistance NB-LRR family.</text>
</comment>
<dbReference type="Pfam" id="PF23598">
    <property type="entry name" value="LRR_14"/>
    <property type="match status" value="1"/>
</dbReference>
<evidence type="ECO:0000259" key="14">
    <source>
        <dbReference type="PROSITE" id="PS50011"/>
    </source>
</evidence>
<evidence type="ECO:0000313" key="15">
    <source>
        <dbReference type="EnsemblPlants" id="OBART11G23070.1"/>
    </source>
</evidence>
<dbReference type="Gene3D" id="1.10.10.10">
    <property type="entry name" value="Winged helix-like DNA-binding domain superfamily/Winged helix DNA-binding domain"/>
    <property type="match status" value="1"/>
</dbReference>
<evidence type="ECO:0000256" key="3">
    <source>
        <dbReference type="ARBA" id="ARBA00008171"/>
    </source>
</evidence>
<feature type="domain" description="Protein kinase" evidence="14">
    <location>
        <begin position="1352"/>
        <end position="1619"/>
    </location>
</feature>
<dbReference type="SUPFAM" id="SSF52402">
    <property type="entry name" value="Adenine nucleotide alpha hydrolases-like"/>
    <property type="match status" value="1"/>
</dbReference>
<dbReference type="InterPro" id="IPR042197">
    <property type="entry name" value="Apaf_helical"/>
</dbReference>
<dbReference type="InterPro" id="IPR002182">
    <property type="entry name" value="NB-ARC"/>
</dbReference>
<evidence type="ECO:0000256" key="2">
    <source>
        <dbReference type="ARBA" id="ARBA00004906"/>
    </source>
</evidence>
<feature type="region of interest" description="Disordered" evidence="13">
    <location>
        <begin position="1292"/>
        <end position="1312"/>
    </location>
</feature>
<dbReference type="InterPro" id="IPR058922">
    <property type="entry name" value="WHD_DRP"/>
</dbReference>
<dbReference type="Pfam" id="PF18052">
    <property type="entry name" value="Rx_N"/>
    <property type="match status" value="1"/>
</dbReference>
<dbReference type="Pfam" id="PF23559">
    <property type="entry name" value="WHD_DRP"/>
    <property type="match status" value="1"/>
</dbReference>